<evidence type="ECO:0000256" key="2">
    <source>
        <dbReference type="SAM" id="MobiDB-lite"/>
    </source>
</evidence>
<dbReference type="GO" id="GO:0010073">
    <property type="term" value="P:meristem maintenance"/>
    <property type="evidence" value="ECO:0007669"/>
    <property type="project" value="InterPro"/>
</dbReference>
<dbReference type="AlphaFoldDB" id="V7BIE8"/>
<sequence>MDKKGKKRVHYCRPKLLGSLNKTLSGEEKFIIQSTPFGWLIVLDGNLKLSHFLLRELCTRWVERSHGFVVSSNVVPFTLLDVCLGIGLRVVGDKFDLEKIENNCKSMSFFKTSHVSVKMIYDEIVKRRNECTIHDFCRMCLVSGGLFRVVDDLGELGRFNWGGLVYDFLVQSLCSASMCVRRKTNATYIPVRGCVYLMQIWALEHFFSYKRQVLRIENRYPRITHWMDVRLGDIEIASGLQQNVKVVDMFRQAKEQQVVINNLEKELKELQEYLSARAKSFVRDSPSVDDDEHLQTSYVDDKDVPDEQGIPEEQGVPDEQGVPEEQGGSEEQDVPKQPDVPE</sequence>
<dbReference type="EMBL" id="CM002294">
    <property type="protein sequence ID" value="ESW16266.1"/>
    <property type="molecule type" value="Genomic_DNA"/>
</dbReference>
<feature type="region of interest" description="Disordered" evidence="2">
    <location>
        <begin position="281"/>
        <end position="342"/>
    </location>
</feature>
<accession>V7BIE8</accession>
<feature type="coiled-coil region" evidence="1">
    <location>
        <begin position="253"/>
        <end position="280"/>
    </location>
</feature>
<reference evidence="4" key="1">
    <citation type="journal article" date="2014" name="Nat. Genet.">
        <title>A reference genome for common bean and genome-wide analysis of dual domestications.</title>
        <authorList>
            <person name="Schmutz J."/>
            <person name="McClean P.E."/>
            <person name="Mamidi S."/>
            <person name="Wu G.A."/>
            <person name="Cannon S.B."/>
            <person name="Grimwood J."/>
            <person name="Jenkins J."/>
            <person name="Shu S."/>
            <person name="Song Q."/>
            <person name="Chavarro C."/>
            <person name="Torres-Torres M."/>
            <person name="Geffroy V."/>
            <person name="Moghaddam S.M."/>
            <person name="Gao D."/>
            <person name="Abernathy B."/>
            <person name="Barry K."/>
            <person name="Blair M."/>
            <person name="Brick M.A."/>
            <person name="Chovatia M."/>
            <person name="Gepts P."/>
            <person name="Goodstein D.M."/>
            <person name="Gonzales M."/>
            <person name="Hellsten U."/>
            <person name="Hyten D.L."/>
            <person name="Jia G."/>
            <person name="Kelly J.D."/>
            <person name="Kudrna D."/>
            <person name="Lee R."/>
            <person name="Richard M.M."/>
            <person name="Miklas P.N."/>
            <person name="Osorno J.M."/>
            <person name="Rodrigues J."/>
            <person name="Thareau V."/>
            <person name="Urrea C.A."/>
            <person name="Wang M."/>
            <person name="Yu Y."/>
            <person name="Zhang M."/>
            <person name="Wing R.A."/>
            <person name="Cregan P.B."/>
            <person name="Rokhsar D.S."/>
            <person name="Jackson S.A."/>
        </authorList>
    </citation>
    <scope>NUCLEOTIDE SEQUENCE [LARGE SCALE GENOMIC DNA]</scope>
    <source>
        <strain evidence="4">cv. G19833</strain>
    </source>
</reference>
<organism evidence="3 4">
    <name type="scientific">Phaseolus vulgaris</name>
    <name type="common">Kidney bean</name>
    <name type="synonym">French bean</name>
    <dbReference type="NCBI Taxonomy" id="3885"/>
    <lineage>
        <taxon>Eukaryota</taxon>
        <taxon>Viridiplantae</taxon>
        <taxon>Streptophyta</taxon>
        <taxon>Embryophyta</taxon>
        <taxon>Tracheophyta</taxon>
        <taxon>Spermatophyta</taxon>
        <taxon>Magnoliopsida</taxon>
        <taxon>eudicotyledons</taxon>
        <taxon>Gunneridae</taxon>
        <taxon>Pentapetalae</taxon>
        <taxon>rosids</taxon>
        <taxon>fabids</taxon>
        <taxon>Fabales</taxon>
        <taxon>Fabaceae</taxon>
        <taxon>Papilionoideae</taxon>
        <taxon>50 kb inversion clade</taxon>
        <taxon>NPAAA clade</taxon>
        <taxon>indigoferoid/millettioid clade</taxon>
        <taxon>Phaseoleae</taxon>
        <taxon>Phaseolus</taxon>
    </lineage>
</organism>
<proteinExistence type="predicted"/>
<protein>
    <submittedName>
        <fullName evidence="3">Uncharacterized protein</fullName>
    </submittedName>
</protein>
<dbReference type="InterPro" id="IPR044824">
    <property type="entry name" value="MAIN-like"/>
</dbReference>
<dbReference type="OrthoDB" id="1417722at2759"/>
<evidence type="ECO:0000256" key="1">
    <source>
        <dbReference type="SAM" id="Coils"/>
    </source>
</evidence>
<keyword evidence="4" id="KW-1185">Reference proteome</keyword>
<dbReference type="Proteomes" id="UP000000226">
    <property type="component" value="Chromosome 7"/>
</dbReference>
<evidence type="ECO:0000313" key="4">
    <source>
        <dbReference type="Proteomes" id="UP000000226"/>
    </source>
</evidence>
<dbReference type="STRING" id="3885.V7BIE8"/>
<gene>
    <name evidence="3" type="ORF">PHAVU_007G142400g</name>
</gene>
<name>V7BIE8_PHAVU</name>
<keyword evidence="1" id="KW-0175">Coiled coil</keyword>
<dbReference type="PANTHER" id="PTHR46033">
    <property type="entry name" value="PROTEIN MAIN-LIKE 2"/>
    <property type="match status" value="1"/>
</dbReference>
<dbReference type="Gramene" id="ESW16266">
    <property type="protein sequence ID" value="ESW16266"/>
    <property type="gene ID" value="PHAVU_007G142400g"/>
</dbReference>
<evidence type="ECO:0000313" key="3">
    <source>
        <dbReference type="EMBL" id="ESW16266.1"/>
    </source>
</evidence>
<dbReference type="PANTHER" id="PTHR46033:SF8">
    <property type="entry name" value="PROTEIN MAINTENANCE OF MERISTEMS-LIKE"/>
    <property type="match status" value="1"/>
</dbReference>